<evidence type="ECO:0000256" key="2">
    <source>
        <dbReference type="ARBA" id="ARBA00023002"/>
    </source>
</evidence>
<dbReference type="GO" id="GO:0030497">
    <property type="term" value="P:fatty acid elongation"/>
    <property type="evidence" value="ECO:0007669"/>
    <property type="project" value="TreeGrafter"/>
</dbReference>
<keyword evidence="2" id="KW-0560">Oxidoreductase</keyword>
<dbReference type="OrthoDB" id="4350228at2"/>
<dbReference type="PANTHER" id="PTHR42760">
    <property type="entry name" value="SHORT-CHAIN DEHYDROGENASES/REDUCTASES FAMILY MEMBER"/>
    <property type="match status" value="1"/>
</dbReference>
<dbReference type="Proteomes" id="UP000198688">
    <property type="component" value="Chromosome I"/>
</dbReference>
<dbReference type="GO" id="GO:0016616">
    <property type="term" value="F:oxidoreductase activity, acting on the CH-OH group of donors, NAD or NADP as acceptor"/>
    <property type="evidence" value="ECO:0007669"/>
    <property type="project" value="TreeGrafter"/>
</dbReference>
<comment type="similarity">
    <text evidence="1">Belongs to the short-chain dehydrogenases/reductases (SDR) family.</text>
</comment>
<feature type="region of interest" description="Disordered" evidence="3">
    <location>
        <begin position="1"/>
        <end position="60"/>
    </location>
</feature>
<dbReference type="PRINTS" id="PR00080">
    <property type="entry name" value="SDRFAMILY"/>
</dbReference>
<dbReference type="Gene3D" id="3.40.50.720">
    <property type="entry name" value="NAD(P)-binding Rossmann-like Domain"/>
    <property type="match status" value="1"/>
</dbReference>
<dbReference type="SUPFAM" id="SSF51735">
    <property type="entry name" value="NAD(P)-binding Rossmann-fold domains"/>
    <property type="match status" value="1"/>
</dbReference>
<evidence type="ECO:0000256" key="3">
    <source>
        <dbReference type="SAM" id="MobiDB-lite"/>
    </source>
</evidence>
<evidence type="ECO:0000313" key="4">
    <source>
        <dbReference type="EMBL" id="SDT76138.1"/>
    </source>
</evidence>
<dbReference type="EMBL" id="LT629758">
    <property type="protein sequence ID" value="SDT76138.1"/>
    <property type="molecule type" value="Genomic_DNA"/>
</dbReference>
<dbReference type="AlphaFoldDB" id="A0A1H2D035"/>
<organism evidence="4 5">
    <name type="scientific">Actinoplanes derwentensis</name>
    <dbReference type="NCBI Taxonomy" id="113562"/>
    <lineage>
        <taxon>Bacteria</taxon>
        <taxon>Bacillati</taxon>
        <taxon>Actinomycetota</taxon>
        <taxon>Actinomycetes</taxon>
        <taxon>Micromonosporales</taxon>
        <taxon>Micromonosporaceae</taxon>
        <taxon>Actinoplanes</taxon>
    </lineage>
</organism>
<evidence type="ECO:0000256" key="1">
    <source>
        <dbReference type="ARBA" id="ARBA00006484"/>
    </source>
</evidence>
<evidence type="ECO:0000313" key="5">
    <source>
        <dbReference type="Proteomes" id="UP000198688"/>
    </source>
</evidence>
<dbReference type="FunFam" id="3.40.50.720:FF:000084">
    <property type="entry name" value="Short-chain dehydrogenase reductase"/>
    <property type="match status" value="1"/>
</dbReference>
<name>A0A1H2D035_9ACTN</name>
<protein>
    <submittedName>
        <fullName evidence="4">3-oxoacyl-[acyl-carrier protein] reductase</fullName>
    </submittedName>
</protein>
<dbReference type="InterPro" id="IPR002347">
    <property type="entry name" value="SDR_fam"/>
</dbReference>
<feature type="compositionally biased region" description="Low complexity" evidence="3">
    <location>
        <begin position="19"/>
        <end position="60"/>
    </location>
</feature>
<dbReference type="PANTHER" id="PTHR42760:SF129">
    <property type="entry name" value="OXIDOREDUCTASE"/>
    <property type="match status" value="1"/>
</dbReference>
<dbReference type="STRING" id="113562.SAMN04489716_7523"/>
<dbReference type="InterPro" id="IPR036291">
    <property type="entry name" value="NAD(P)-bd_dom_sf"/>
</dbReference>
<dbReference type="Pfam" id="PF13561">
    <property type="entry name" value="adh_short_C2"/>
    <property type="match status" value="1"/>
</dbReference>
<reference evidence="4 5" key="1">
    <citation type="submission" date="2016-10" db="EMBL/GenBank/DDBJ databases">
        <authorList>
            <person name="de Groot N.N."/>
        </authorList>
    </citation>
    <scope>NUCLEOTIDE SEQUENCE [LARGE SCALE GENOMIC DNA]</scope>
    <source>
        <strain evidence="4 5">DSM 43941</strain>
    </source>
</reference>
<sequence>MVFDARSTGGSPSRRDTTRPAAGRPPRSGAPDNPADSGAAADLDPLAADLDPPATDLDSPATDMQELVEAEIEAASGGPVTLRLDGKVALVTGAGSPDGIGYAIARRLRDLGARVAIVSTTRRIHERASELGVTGFVADLTDESEVGALADAITDQLGDVEVLVNNAGLASRASPEVLRPVAQLTYDEWKAEIDRNLSTAFLCSRAFCGSMSERGWGRIVNLSATAGPVNALPTEAAYAAAKAGVVGLTRALAMELVADGINVNCVAPGTIYTAASTVTEIKQGLGTPIGRPGTPDEVAAAVAFLCSPAASYITGQMLVVDGGNSVREAQFR</sequence>
<accession>A0A1H2D035</accession>
<dbReference type="PRINTS" id="PR00081">
    <property type="entry name" value="GDHRDH"/>
</dbReference>
<proteinExistence type="inferred from homology"/>
<keyword evidence="5" id="KW-1185">Reference proteome</keyword>
<gene>
    <name evidence="4" type="ORF">SAMN04489716_7523</name>
</gene>